<organism evidence="1 2">
    <name type="scientific">Synaphobranchus kaupii</name>
    <name type="common">Kaup's arrowtooth eel</name>
    <dbReference type="NCBI Taxonomy" id="118154"/>
    <lineage>
        <taxon>Eukaryota</taxon>
        <taxon>Metazoa</taxon>
        <taxon>Chordata</taxon>
        <taxon>Craniata</taxon>
        <taxon>Vertebrata</taxon>
        <taxon>Euteleostomi</taxon>
        <taxon>Actinopterygii</taxon>
        <taxon>Neopterygii</taxon>
        <taxon>Teleostei</taxon>
        <taxon>Anguilliformes</taxon>
        <taxon>Synaphobranchidae</taxon>
        <taxon>Synaphobranchus</taxon>
    </lineage>
</organism>
<protein>
    <submittedName>
        <fullName evidence="1">Uncharacterized protein</fullName>
    </submittedName>
</protein>
<comment type="caution">
    <text evidence="1">The sequence shown here is derived from an EMBL/GenBank/DDBJ whole genome shotgun (WGS) entry which is preliminary data.</text>
</comment>
<accession>A0A9Q1FXK9</accession>
<name>A0A9Q1FXK9_SYNKA</name>
<proteinExistence type="predicted"/>
<keyword evidence="2" id="KW-1185">Reference proteome</keyword>
<dbReference type="EMBL" id="JAINUF010000003">
    <property type="protein sequence ID" value="KAJ8369081.1"/>
    <property type="molecule type" value="Genomic_DNA"/>
</dbReference>
<dbReference type="Proteomes" id="UP001152622">
    <property type="component" value="Chromosome 3"/>
</dbReference>
<dbReference type="AlphaFoldDB" id="A0A9Q1FXK9"/>
<reference evidence="1" key="1">
    <citation type="journal article" date="2023" name="Science">
        <title>Genome structures resolve the early diversification of teleost fishes.</title>
        <authorList>
            <person name="Parey E."/>
            <person name="Louis A."/>
            <person name="Montfort J."/>
            <person name="Bouchez O."/>
            <person name="Roques C."/>
            <person name="Iampietro C."/>
            <person name="Lluch J."/>
            <person name="Castinel A."/>
            <person name="Donnadieu C."/>
            <person name="Desvignes T."/>
            <person name="Floi Bucao C."/>
            <person name="Jouanno E."/>
            <person name="Wen M."/>
            <person name="Mejri S."/>
            <person name="Dirks R."/>
            <person name="Jansen H."/>
            <person name="Henkel C."/>
            <person name="Chen W.J."/>
            <person name="Zahm M."/>
            <person name="Cabau C."/>
            <person name="Klopp C."/>
            <person name="Thompson A.W."/>
            <person name="Robinson-Rechavi M."/>
            <person name="Braasch I."/>
            <person name="Lecointre G."/>
            <person name="Bobe J."/>
            <person name="Postlethwait J.H."/>
            <person name="Berthelot C."/>
            <person name="Roest Crollius H."/>
            <person name="Guiguen Y."/>
        </authorList>
    </citation>
    <scope>NUCLEOTIDE SEQUENCE</scope>
    <source>
        <strain evidence="1">WJC10195</strain>
    </source>
</reference>
<sequence>MNPKEGDVMLALPKVLLNMVNMSFGVCEVVFWLWLDVGAVLLPFFLCGDLQPRGSEHPIFSHIRRSIDTACAKIARRRQQDKVLLSCHNS</sequence>
<evidence type="ECO:0000313" key="2">
    <source>
        <dbReference type="Proteomes" id="UP001152622"/>
    </source>
</evidence>
<evidence type="ECO:0000313" key="1">
    <source>
        <dbReference type="EMBL" id="KAJ8369081.1"/>
    </source>
</evidence>
<gene>
    <name evidence="1" type="ORF">SKAU_G00091090</name>
</gene>